<dbReference type="CDD" id="cd00093">
    <property type="entry name" value="HTH_XRE"/>
    <property type="match status" value="1"/>
</dbReference>
<feature type="domain" description="HTH cro/C1-type" evidence="1">
    <location>
        <begin position="20"/>
        <end position="74"/>
    </location>
</feature>
<name>A0A5N6AER5_9ACTN</name>
<reference evidence="2" key="1">
    <citation type="submission" date="2019-10" db="EMBL/GenBank/DDBJ databases">
        <title>Nonomuraea sp. nov., isolated from Phyllanthus amarus.</title>
        <authorList>
            <person name="Klykleung N."/>
            <person name="Tanasupawat S."/>
        </authorList>
    </citation>
    <scope>NUCLEOTIDE SEQUENCE [LARGE SCALE GENOMIC DNA]</scope>
    <source>
        <strain evidence="2">3MP-10</strain>
    </source>
</reference>
<gene>
    <name evidence="2" type="ORF">FH607_010700</name>
</gene>
<dbReference type="SUPFAM" id="SSF47413">
    <property type="entry name" value="lambda repressor-like DNA-binding domains"/>
    <property type="match status" value="1"/>
</dbReference>
<dbReference type="PROSITE" id="PS50943">
    <property type="entry name" value="HTH_CROC1"/>
    <property type="match status" value="1"/>
</dbReference>
<dbReference type="Gene3D" id="1.10.260.40">
    <property type="entry name" value="lambda repressor-like DNA-binding domains"/>
    <property type="match status" value="1"/>
</dbReference>
<evidence type="ECO:0000259" key="1">
    <source>
        <dbReference type="PROSITE" id="PS50943"/>
    </source>
</evidence>
<protein>
    <submittedName>
        <fullName evidence="2">Helix-turn-helix domain-containing protein</fullName>
    </submittedName>
</protein>
<dbReference type="Proteomes" id="UP000314251">
    <property type="component" value="Unassembled WGS sequence"/>
</dbReference>
<dbReference type="InterPro" id="IPR001387">
    <property type="entry name" value="Cro/C1-type_HTH"/>
</dbReference>
<dbReference type="OrthoDB" id="4165085at2"/>
<keyword evidence="3" id="KW-1185">Reference proteome</keyword>
<organism evidence="2 3">
    <name type="scientific">Streptomyces mimosae</name>
    <dbReference type="NCBI Taxonomy" id="2586635"/>
    <lineage>
        <taxon>Bacteria</taxon>
        <taxon>Bacillati</taxon>
        <taxon>Actinomycetota</taxon>
        <taxon>Actinomycetes</taxon>
        <taxon>Kitasatosporales</taxon>
        <taxon>Streptomycetaceae</taxon>
        <taxon>Streptomyces</taxon>
    </lineage>
</organism>
<accession>A0A5N6AER5</accession>
<dbReference type="InterPro" id="IPR043917">
    <property type="entry name" value="DUF5753"/>
</dbReference>
<comment type="caution">
    <text evidence="2">The sequence shown here is derived from an EMBL/GenBank/DDBJ whole genome shotgun (WGS) entry which is preliminary data.</text>
</comment>
<dbReference type="RefSeq" id="WP_139667424.1">
    <property type="nucleotide sequence ID" value="NZ_VDLY02000006.1"/>
</dbReference>
<proteinExistence type="predicted"/>
<dbReference type="Pfam" id="PF19054">
    <property type="entry name" value="DUF5753"/>
    <property type="match status" value="1"/>
</dbReference>
<sequence length="291" mass="33485">MSITLNTNAIYAMRTVGEELKRLRLRANLRQLDAAKKLGVTRFTVSKMERGAAFPTDTQLKVLGKLYNCDADERAWLKAMTDQGRMFGRAWWEEQRFRDLFKGDSFRYFHIEDAAERLICYSGTYVPGLLQTREYAEAVAAFEMHHESAERRESFVESRERRQAILTRNNPTVVDLLCLESALRAIVGGPEVMRAQLRRLIEMSDRPNITFRVIPYAAGVPSIVSTLFTIVDFAGTENRSVVSQEKLTGEMLHDDPVEVRRTRRKFNSLADHALNPTETLHLLRDIEKETR</sequence>
<evidence type="ECO:0000313" key="3">
    <source>
        <dbReference type="Proteomes" id="UP000314251"/>
    </source>
</evidence>
<dbReference type="SMART" id="SM00530">
    <property type="entry name" value="HTH_XRE"/>
    <property type="match status" value="1"/>
</dbReference>
<evidence type="ECO:0000313" key="2">
    <source>
        <dbReference type="EMBL" id="KAB8166300.1"/>
    </source>
</evidence>
<dbReference type="InterPro" id="IPR010982">
    <property type="entry name" value="Lambda_DNA-bd_dom_sf"/>
</dbReference>
<dbReference type="Pfam" id="PF13560">
    <property type="entry name" value="HTH_31"/>
    <property type="match status" value="1"/>
</dbReference>
<dbReference type="GO" id="GO:0003677">
    <property type="term" value="F:DNA binding"/>
    <property type="evidence" value="ECO:0007669"/>
    <property type="project" value="InterPro"/>
</dbReference>
<dbReference type="EMBL" id="VDLY02000006">
    <property type="protein sequence ID" value="KAB8166300.1"/>
    <property type="molecule type" value="Genomic_DNA"/>
</dbReference>
<dbReference type="AlphaFoldDB" id="A0A5N6AER5"/>